<name>A0A179FQ73_METCM</name>
<evidence type="ECO:0000313" key="3">
    <source>
        <dbReference type="EMBL" id="OAQ67734.1"/>
    </source>
</evidence>
<comment type="caution">
    <text evidence="3">The sequence shown here is derived from an EMBL/GenBank/DDBJ whole genome shotgun (WGS) entry which is preliminary data.</text>
</comment>
<gene>
    <name evidence="3" type="ORF">VFPPC_13571</name>
</gene>
<sequence length="256" mass="28475">MACSHDKGRWPLVRRLRWLRVLQYVLNAVIIAISAYLISFLNANGGNLGGAATVPVIVAPLTFILTVLQQWFGTHLSGYRKRWCLIFFIFFDLTCIGLQVPLIAVLAVAGLPANCDGVANGLDSSIFGNSGHGLSKRYCAVPNTSFWLSIILMLLYVYSMSLIIRQIVAVSREAKLLKEEQRVSDSNERVTAIMAAHQAPPRNAHRSRHHQTETVDLRDESVRNIESREGSSVAGEEPPPYIHDEEHGMAKNLKKN</sequence>
<evidence type="ECO:0000256" key="2">
    <source>
        <dbReference type="SAM" id="Phobius"/>
    </source>
</evidence>
<accession>A0A179FQ73</accession>
<organism evidence="3 4">
    <name type="scientific">Pochonia chlamydosporia 170</name>
    <dbReference type="NCBI Taxonomy" id="1380566"/>
    <lineage>
        <taxon>Eukaryota</taxon>
        <taxon>Fungi</taxon>
        <taxon>Dikarya</taxon>
        <taxon>Ascomycota</taxon>
        <taxon>Pezizomycotina</taxon>
        <taxon>Sordariomycetes</taxon>
        <taxon>Hypocreomycetidae</taxon>
        <taxon>Hypocreales</taxon>
        <taxon>Clavicipitaceae</taxon>
        <taxon>Pochonia</taxon>
    </lineage>
</organism>
<keyword evidence="2" id="KW-0472">Membrane</keyword>
<protein>
    <submittedName>
        <fullName evidence="3">Membrane-associating domain-containing protein</fullName>
    </submittedName>
</protein>
<dbReference type="GeneID" id="28855340"/>
<feature type="transmembrane region" description="Helical" evidence="2">
    <location>
        <begin position="21"/>
        <end position="42"/>
    </location>
</feature>
<reference evidence="3 4" key="1">
    <citation type="journal article" date="2016" name="PLoS Pathog.">
        <title>Biosynthesis of antibiotic leucinostatins in bio-control fungus Purpureocillium lilacinum and their inhibition on phytophthora revealed by genome mining.</title>
        <authorList>
            <person name="Wang G."/>
            <person name="Liu Z."/>
            <person name="Lin R."/>
            <person name="Li E."/>
            <person name="Mao Z."/>
            <person name="Ling J."/>
            <person name="Yang Y."/>
            <person name="Yin W.B."/>
            <person name="Xie B."/>
        </authorList>
    </citation>
    <scope>NUCLEOTIDE SEQUENCE [LARGE SCALE GENOMIC DNA]</scope>
    <source>
        <strain evidence="3">170</strain>
    </source>
</reference>
<feature type="region of interest" description="Disordered" evidence="1">
    <location>
        <begin position="199"/>
        <end position="256"/>
    </location>
</feature>
<keyword evidence="2" id="KW-1133">Transmembrane helix</keyword>
<feature type="transmembrane region" description="Helical" evidence="2">
    <location>
        <begin position="48"/>
        <end position="72"/>
    </location>
</feature>
<dbReference type="AlphaFoldDB" id="A0A179FQ73"/>
<dbReference type="RefSeq" id="XP_018144584.1">
    <property type="nucleotide sequence ID" value="XM_018291346.1"/>
</dbReference>
<proteinExistence type="predicted"/>
<keyword evidence="2" id="KW-0812">Transmembrane</keyword>
<dbReference type="OrthoDB" id="4940902at2759"/>
<evidence type="ECO:0000256" key="1">
    <source>
        <dbReference type="SAM" id="MobiDB-lite"/>
    </source>
</evidence>
<evidence type="ECO:0000313" key="4">
    <source>
        <dbReference type="Proteomes" id="UP000078397"/>
    </source>
</evidence>
<dbReference type="EMBL" id="LSBJ02000003">
    <property type="protein sequence ID" value="OAQ67734.1"/>
    <property type="molecule type" value="Genomic_DNA"/>
</dbReference>
<dbReference type="Proteomes" id="UP000078397">
    <property type="component" value="Unassembled WGS sequence"/>
</dbReference>
<keyword evidence="4" id="KW-1185">Reference proteome</keyword>
<dbReference type="KEGG" id="pchm:VFPPC_13571"/>
<feature type="transmembrane region" description="Helical" evidence="2">
    <location>
        <begin position="146"/>
        <end position="168"/>
    </location>
</feature>
<feature type="transmembrane region" description="Helical" evidence="2">
    <location>
        <begin position="84"/>
        <end position="109"/>
    </location>
</feature>
<feature type="compositionally biased region" description="Basic and acidic residues" evidence="1">
    <location>
        <begin position="210"/>
        <end position="229"/>
    </location>
</feature>